<protein>
    <submittedName>
        <fullName evidence="3">TadA family conjugal transfer-associated ATPase</fullName>
    </submittedName>
</protein>
<dbReference type="CDD" id="cd01130">
    <property type="entry name" value="VirB11-like_ATPase"/>
    <property type="match status" value="1"/>
</dbReference>
<dbReference type="AlphaFoldDB" id="A0A934IDG8"/>
<feature type="domain" description="Bacterial type II secretion system protein E" evidence="2">
    <location>
        <begin position="54"/>
        <end position="331"/>
    </location>
</feature>
<dbReference type="PANTHER" id="PTHR30486">
    <property type="entry name" value="TWITCHING MOTILITY PROTEIN PILT"/>
    <property type="match status" value="1"/>
</dbReference>
<dbReference type="EMBL" id="JAEINH010000013">
    <property type="protein sequence ID" value="MBI9115973.1"/>
    <property type="molecule type" value="Genomic_DNA"/>
</dbReference>
<evidence type="ECO:0000256" key="1">
    <source>
        <dbReference type="ARBA" id="ARBA00006611"/>
    </source>
</evidence>
<dbReference type="GO" id="GO:0016887">
    <property type="term" value="F:ATP hydrolysis activity"/>
    <property type="evidence" value="ECO:0007669"/>
    <property type="project" value="InterPro"/>
</dbReference>
<dbReference type="InterPro" id="IPR001482">
    <property type="entry name" value="T2SS/T4SS_dom"/>
</dbReference>
<dbReference type="SUPFAM" id="SSF52540">
    <property type="entry name" value="P-loop containing nucleoside triphosphate hydrolases"/>
    <property type="match status" value="1"/>
</dbReference>
<dbReference type="Gene3D" id="3.30.450.380">
    <property type="match status" value="1"/>
</dbReference>
<comment type="caution">
    <text evidence="3">The sequence shown here is derived from an EMBL/GenBank/DDBJ whole genome shotgun (WGS) entry which is preliminary data.</text>
</comment>
<gene>
    <name evidence="3" type="ORF">JAV76_13215</name>
</gene>
<dbReference type="Pfam" id="PF00437">
    <property type="entry name" value="T2SSE"/>
    <property type="match status" value="1"/>
</dbReference>
<dbReference type="InterPro" id="IPR050921">
    <property type="entry name" value="T4SS_GSP_E_ATPase"/>
</dbReference>
<comment type="similarity">
    <text evidence="1">Belongs to the GSP E family.</text>
</comment>
<evidence type="ECO:0000259" key="2">
    <source>
        <dbReference type="Pfam" id="PF00437"/>
    </source>
</evidence>
<dbReference type="InterPro" id="IPR027417">
    <property type="entry name" value="P-loop_NTPase"/>
</dbReference>
<organism evidence="3 4">
    <name type="scientific">Sanguibacter suaedae</name>
    <dbReference type="NCBI Taxonomy" id="2795737"/>
    <lineage>
        <taxon>Bacteria</taxon>
        <taxon>Bacillati</taxon>
        <taxon>Actinomycetota</taxon>
        <taxon>Actinomycetes</taxon>
        <taxon>Micrococcales</taxon>
        <taxon>Sanguibacteraceae</taxon>
        <taxon>Sanguibacter</taxon>
    </lineage>
</organism>
<proteinExistence type="inferred from homology"/>
<dbReference type="PANTHER" id="PTHR30486:SF6">
    <property type="entry name" value="TYPE IV PILUS RETRACTATION ATPASE PILT"/>
    <property type="match status" value="1"/>
</dbReference>
<dbReference type="InterPro" id="IPR022399">
    <property type="entry name" value="TadA-like_ATPase"/>
</dbReference>
<evidence type="ECO:0000313" key="4">
    <source>
        <dbReference type="Proteomes" id="UP000602087"/>
    </source>
</evidence>
<dbReference type="Proteomes" id="UP000602087">
    <property type="component" value="Unassembled WGS sequence"/>
</dbReference>
<evidence type="ECO:0000313" key="3">
    <source>
        <dbReference type="EMBL" id="MBI9115973.1"/>
    </source>
</evidence>
<keyword evidence="4" id="KW-1185">Reference proteome</keyword>
<dbReference type="RefSeq" id="WP_198734543.1">
    <property type="nucleotide sequence ID" value="NZ_JAEINH010000013.1"/>
</dbReference>
<sequence>MNDDLLRTVRAHLARTGGRPTPDDVVTALRASGVVLGTLALEEMVREVRAELLGAGPLQHLLDDPDVTDVLVNSPHDVWVDRGRGLERTDLDLGTPGAVRELAVRLAAAGGQRLDDASPTVDARLADGTRLHALLAPLCATGAVISLRTVRARAFTLDDLVTRWMIPPTWEPVLRALVDERASFLVTGATGTGKTTLLATLLSLVDPAERIVTIEEAHELTPHHPHVVALAARHANVEGSGTVTLSDLVRNALRMRPDRIVLGECRGPEVRDVLTALNTGHSGGCATLHANTAADVPARLEALGALAGMTRESLAAQALSALDAVVHLRREVAADGTRRRFVGEIAVVRRGAGDRFVVRPALTWNGVGAPQEHDEWSGLAHRLGFAA</sequence>
<name>A0A934IDG8_9MICO</name>
<dbReference type="Gene3D" id="3.40.50.300">
    <property type="entry name" value="P-loop containing nucleotide triphosphate hydrolases"/>
    <property type="match status" value="1"/>
</dbReference>
<reference evidence="3" key="1">
    <citation type="submission" date="2020-12" db="EMBL/GenBank/DDBJ databases">
        <title>Sanguibacter suaedae sp. nov., isolated from Suaeda aralocaspica.</title>
        <authorList>
            <person name="Ma Q."/>
        </authorList>
    </citation>
    <scope>NUCLEOTIDE SEQUENCE</scope>
    <source>
        <strain evidence="3">YZGR15</strain>
    </source>
</reference>
<dbReference type="NCBIfam" id="TIGR03819">
    <property type="entry name" value="heli_sec_ATPase"/>
    <property type="match status" value="1"/>
</dbReference>
<accession>A0A934IDG8</accession>